<gene>
    <name evidence="2" type="ORF">Cdeb_02502</name>
</gene>
<dbReference type="InterPro" id="IPR025246">
    <property type="entry name" value="IS30-like_HTH"/>
</dbReference>
<organism evidence="2 3">
    <name type="scientific">Caldibacillus debilis GB1</name>
    <dbReference type="NCBI Taxonomy" id="1339248"/>
    <lineage>
        <taxon>Bacteria</taxon>
        <taxon>Bacillati</taxon>
        <taxon>Bacillota</taxon>
        <taxon>Bacilli</taxon>
        <taxon>Bacillales</taxon>
        <taxon>Bacillaceae</taxon>
        <taxon>Caldibacillus</taxon>
    </lineage>
</organism>
<dbReference type="Pfam" id="PF13936">
    <property type="entry name" value="HTH_38"/>
    <property type="match status" value="1"/>
</dbReference>
<name>A0A420VJN6_9BACI</name>
<accession>A0A420VJN6</accession>
<keyword evidence="3" id="KW-1185">Reference proteome</keyword>
<dbReference type="GO" id="GO:0032196">
    <property type="term" value="P:transposition"/>
    <property type="evidence" value="ECO:0007669"/>
    <property type="project" value="TreeGrafter"/>
</dbReference>
<dbReference type="AlphaFoldDB" id="A0A420VJN6"/>
<dbReference type="GO" id="GO:0004803">
    <property type="term" value="F:transposase activity"/>
    <property type="evidence" value="ECO:0007669"/>
    <property type="project" value="TreeGrafter"/>
</dbReference>
<dbReference type="InterPro" id="IPR051917">
    <property type="entry name" value="Transposase-Integrase"/>
</dbReference>
<proteinExistence type="predicted"/>
<dbReference type="Proteomes" id="UP000286235">
    <property type="component" value="Unassembled WGS sequence"/>
</dbReference>
<sequence>MARSHHNTTRTFSHLTVFDRGQIQALRNQGKSLQEIADIIGCHKSTISRELKRGTVTQRRSDLTEYQTYFADVGQRVYESNRSRCGAKDKLIQTTDFIPFAVQKIRDDTFLLTPFAAMPRPGTCSMGNGFVPRPCTAISTLVCFQSRTLICL</sequence>
<dbReference type="EMBL" id="AZRV01000002">
    <property type="protein sequence ID" value="RKO63892.1"/>
    <property type="molecule type" value="Genomic_DNA"/>
</dbReference>
<evidence type="ECO:0000313" key="2">
    <source>
        <dbReference type="EMBL" id="RKO63892.1"/>
    </source>
</evidence>
<reference evidence="2 3" key="1">
    <citation type="submission" date="2013-12" db="EMBL/GenBank/DDBJ databases">
        <title>Genome and proteome characterization of Caldibacillus debilis GB1 derived from a cellulolytic aero-tolerant co-culture.</title>
        <authorList>
            <person name="Wushke S.T."/>
            <person name="Zhang X."/>
            <person name="Fristensky B."/>
            <person name="Wilkins J.A."/>
            <person name="Levin D.B."/>
            <person name="Sparling R."/>
        </authorList>
    </citation>
    <scope>NUCLEOTIDE SEQUENCE [LARGE SCALE GENOMIC DNA]</scope>
    <source>
        <strain evidence="2 3">GB1</strain>
    </source>
</reference>
<dbReference type="PANTHER" id="PTHR10948">
    <property type="entry name" value="TRANSPOSASE"/>
    <property type="match status" value="1"/>
</dbReference>
<dbReference type="PANTHER" id="PTHR10948:SF23">
    <property type="entry name" value="TRANSPOSASE INSI FOR INSERTION SEQUENCE ELEMENT IS30A-RELATED"/>
    <property type="match status" value="1"/>
</dbReference>
<dbReference type="GO" id="GO:0005829">
    <property type="term" value="C:cytosol"/>
    <property type="evidence" value="ECO:0007669"/>
    <property type="project" value="TreeGrafter"/>
</dbReference>
<evidence type="ECO:0000313" key="3">
    <source>
        <dbReference type="Proteomes" id="UP000286235"/>
    </source>
</evidence>
<comment type="caution">
    <text evidence="2">The sequence shown here is derived from an EMBL/GenBank/DDBJ whole genome shotgun (WGS) entry which is preliminary data.</text>
</comment>
<feature type="domain" description="Transposase IS30-like HTH" evidence="1">
    <location>
        <begin position="13"/>
        <end position="54"/>
    </location>
</feature>
<evidence type="ECO:0000259" key="1">
    <source>
        <dbReference type="Pfam" id="PF13936"/>
    </source>
</evidence>
<dbReference type="Gene3D" id="1.10.10.60">
    <property type="entry name" value="Homeodomain-like"/>
    <property type="match status" value="1"/>
</dbReference>
<protein>
    <submittedName>
        <fullName evidence="2">Transposase, IS30 family</fullName>
    </submittedName>
</protein>